<dbReference type="InterPro" id="IPR051417">
    <property type="entry name" value="SDr/BOS_complex"/>
</dbReference>
<evidence type="ECO:0000256" key="2">
    <source>
        <dbReference type="ARBA" id="ARBA00022692"/>
    </source>
</evidence>
<keyword evidence="4" id="KW-0256">Endoplasmic reticulum</keyword>
<keyword evidence="5" id="KW-1133">Transmembrane helix</keyword>
<gene>
    <name evidence="11" type="ORF">niasHS_001493</name>
</gene>
<proteinExistence type="predicted"/>
<evidence type="ECO:0000256" key="1">
    <source>
        <dbReference type="ARBA" id="ARBA00004115"/>
    </source>
</evidence>
<dbReference type="Proteomes" id="UP001620645">
    <property type="component" value="Unassembled WGS sequence"/>
</dbReference>
<evidence type="ECO:0000256" key="4">
    <source>
        <dbReference type="ARBA" id="ARBA00022824"/>
    </source>
</evidence>
<accession>A0ABD2KE97</accession>
<dbReference type="PANTHER" id="PTHR23303:SF14">
    <property type="entry name" value="BOS COMPLEX SUBUNIT NOMO1-RELATED"/>
    <property type="match status" value="1"/>
</dbReference>
<keyword evidence="2" id="KW-0812">Transmembrane</keyword>
<dbReference type="InterPro" id="IPR055075">
    <property type="entry name" value="NOMO-like_N"/>
</dbReference>
<dbReference type="Pfam" id="PF22898">
    <property type="entry name" value="NOMO1-like_1st"/>
    <property type="match status" value="1"/>
</dbReference>
<name>A0ABD2KE97_HETSC</name>
<evidence type="ECO:0000256" key="8">
    <source>
        <dbReference type="SAM" id="SignalP"/>
    </source>
</evidence>
<comment type="subcellular location">
    <subcellularLocation>
        <location evidence="1">Endoplasmic reticulum membrane</location>
        <topology evidence="1">Single-pass type I membrane protein</topology>
    </subcellularLocation>
</comment>
<dbReference type="EMBL" id="JBICCN010000027">
    <property type="protein sequence ID" value="KAL3101033.1"/>
    <property type="molecule type" value="Genomic_DNA"/>
</dbReference>
<dbReference type="SUPFAM" id="SSF49478">
    <property type="entry name" value="Cna protein B-type domain"/>
    <property type="match status" value="1"/>
</dbReference>
<organism evidence="11 12">
    <name type="scientific">Heterodera schachtii</name>
    <name type="common">Sugarbeet cyst nematode worm</name>
    <name type="synonym">Tylenchus schachtii</name>
    <dbReference type="NCBI Taxonomy" id="97005"/>
    <lineage>
        <taxon>Eukaryota</taxon>
        <taxon>Metazoa</taxon>
        <taxon>Ecdysozoa</taxon>
        <taxon>Nematoda</taxon>
        <taxon>Chromadorea</taxon>
        <taxon>Rhabditida</taxon>
        <taxon>Tylenchina</taxon>
        <taxon>Tylenchomorpha</taxon>
        <taxon>Tylenchoidea</taxon>
        <taxon>Heteroderidae</taxon>
        <taxon>Heteroderinae</taxon>
        <taxon>Heterodera</taxon>
    </lineage>
</organism>
<evidence type="ECO:0000259" key="9">
    <source>
        <dbReference type="Pfam" id="PF22898"/>
    </source>
</evidence>
<evidence type="ECO:0000256" key="3">
    <source>
        <dbReference type="ARBA" id="ARBA00022729"/>
    </source>
</evidence>
<dbReference type="AlphaFoldDB" id="A0ABD2KE97"/>
<comment type="caution">
    <text evidence="11">The sequence shown here is derived from an EMBL/GenBank/DDBJ whole genome shotgun (WGS) entry which is preliminary data.</text>
</comment>
<evidence type="ECO:0000259" key="10">
    <source>
        <dbReference type="Pfam" id="PF22902"/>
    </source>
</evidence>
<keyword evidence="6" id="KW-0472">Membrane</keyword>
<keyword evidence="3 8" id="KW-0732">Signal</keyword>
<feature type="signal peptide" evidence="8">
    <location>
        <begin position="1"/>
        <end position="23"/>
    </location>
</feature>
<feature type="region of interest" description="Disordered" evidence="7">
    <location>
        <begin position="1238"/>
        <end position="1263"/>
    </location>
</feature>
<dbReference type="Pfam" id="PF22902">
    <property type="entry name" value="NOMO1-like_9th"/>
    <property type="match status" value="1"/>
</dbReference>
<dbReference type="GO" id="GO:0005789">
    <property type="term" value="C:endoplasmic reticulum membrane"/>
    <property type="evidence" value="ECO:0007669"/>
    <property type="project" value="UniProtKB-SubCell"/>
</dbReference>
<dbReference type="PANTHER" id="PTHR23303">
    <property type="entry name" value="CARBOXYPEPTIDASE REGULATORY REGION-CONTAINING"/>
    <property type="match status" value="1"/>
</dbReference>
<evidence type="ECO:0000256" key="7">
    <source>
        <dbReference type="SAM" id="MobiDB-lite"/>
    </source>
</evidence>
<feature type="chain" id="PRO_5044744367" description="Nodal modulator 1" evidence="8">
    <location>
        <begin position="24"/>
        <end position="1263"/>
    </location>
</feature>
<feature type="region of interest" description="Disordered" evidence="7">
    <location>
        <begin position="636"/>
        <end position="655"/>
    </location>
</feature>
<reference evidence="11 12" key="1">
    <citation type="submission" date="2024-10" db="EMBL/GenBank/DDBJ databases">
        <authorList>
            <person name="Kim D."/>
        </authorList>
    </citation>
    <scope>NUCLEOTIDE SEQUENCE [LARGE SCALE GENOMIC DNA]</scope>
    <source>
        <strain evidence="11">Taebaek</strain>
    </source>
</reference>
<sequence>MLLRIILCSVVFLLPFFVPDSLAKVVSCEGFVKTKIPDIDLSKVQAKLFTNHGNLKYETECNAQNGHFLIPIYNKGHYVIKVSGPTGWIFSEPNSRAVEIADDGTGCSNDIIVELVGFEIVGEVLNEGGVKLSLGLYTTEKDGGVLVAKTETDGRGHYKFNAKPGVYVISTMTDAGQCVARGTVSVEVTNGPVKVQPDITLAGHNVRVVVVDEWGNKMTGEEGKAAVVETLVELHSDGQIDFQHLPVNVPRPQAKNTGDDVWTYTVETRTGTALFACLPSARYTFSAAALLRRKDGTQRIGVKFERKTIQLGANAVELTLSVAIFRLFGTVLDPLGRPLVGDRVSILLDGVARPAKGTTASNVGTFELDGVSGGKHRIGASKEHYEIGQAVVDVSTKLDGLIELRTERIAFCGTVSPMASADLSIEVAQLKNNDGGQMGTNAPAVIIKPERNGHFCRMLSPGKYTARVISPTAYTPKQQLVDLTEKPLVGVKFTQFLGKIAGWIECIGTCDGISVELSSHGGGHSPAFVTNIKPNESDGTFQFAEISPSIYKVRVVSSENVWWDSIEQTVHLVEKDVDGVHFVQKGFKMDIQSTHPAKMEYAPIVQHKKPSTDSVQQLKMVHLVSGLNTLFFPMPSSPTEKSAAKGKRQNHRTPPQPFKFALSSCHDFEIVVADGDGKAAENTFNGQQKDDNNSGKFTMPGTKRVELVAKATRLPIRIELDGDSTGRGELNLVDMKLTCDGCSSEEAKLSPISDSINGTVRTFVFRLEQQKVGTKFVATAHSALHLFIPETIAIKFNGDCQEEPIVFRAHLGKFIEGHVRPAISEVSVTAKRRKTTGGGKGTDLRTQTDADGKFRFGPVWDEQDFELMLEKDGFEFKPYTPTADDGPSHRQLRSPFVFSATKLSQLIVRFVDTDLKTPLSDVLVSVSGSSSSSDFRSNTVTDPTGTLNIVGLAPGTYFIRPILKEYKFTANSFSAQIAEGQTEEIVLEAKRYAYSIYGKVSTISSKMLPSPIYVEALSEQCENHLEDDVVDSSTNEFRVRGLKPSCRYKVFLKAESGEQIKAFPPLFNVQTGNEDKRDVHFVVFPNELPAATVVGELELPANATIGGGVSSSSSSTFRVLLKDRATGKIIQEQNVPGTVFFFTLPAYKKHYAIEIGRSEAKKLKIEPISEEFFADSPFTFIRLIPRPQQRSVDVEVHKANYLGLALILLITLAFLNQTKTKILVEFLMERARKFIRPKNNRQSTQQQIGLSAELERRRKAKKQ</sequence>
<evidence type="ECO:0000256" key="5">
    <source>
        <dbReference type="ARBA" id="ARBA00022989"/>
    </source>
</evidence>
<evidence type="ECO:0000256" key="6">
    <source>
        <dbReference type="ARBA" id="ARBA00023136"/>
    </source>
</evidence>
<protein>
    <recommendedName>
        <fullName evidence="13">Nodal modulator 1</fullName>
    </recommendedName>
</protein>
<keyword evidence="12" id="KW-1185">Reference proteome</keyword>
<dbReference type="InterPro" id="IPR055073">
    <property type="entry name" value="NOMO1-like_9th"/>
</dbReference>
<evidence type="ECO:0000313" key="12">
    <source>
        <dbReference type="Proteomes" id="UP001620645"/>
    </source>
</evidence>
<feature type="compositionally biased region" description="Polar residues" evidence="7">
    <location>
        <begin position="1240"/>
        <end position="1249"/>
    </location>
</feature>
<feature type="domain" description="NOMO-like ninth beta-sandwich" evidence="10">
    <location>
        <begin position="812"/>
        <end position="879"/>
    </location>
</feature>
<feature type="domain" description="NOMO-like N-terminal beta-sandwich" evidence="9">
    <location>
        <begin position="30"/>
        <end position="109"/>
    </location>
</feature>
<evidence type="ECO:0008006" key="13">
    <source>
        <dbReference type="Google" id="ProtNLM"/>
    </source>
</evidence>
<evidence type="ECO:0000313" key="11">
    <source>
        <dbReference type="EMBL" id="KAL3101033.1"/>
    </source>
</evidence>